<dbReference type="GO" id="GO:0070941">
    <property type="term" value="P:eisosome assembly"/>
    <property type="evidence" value="ECO:0007669"/>
    <property type="project" value="TreeGrafter"/>
</dbReference>
<feature type="region of interest" description="Disordered" evidence="1">
    <location>
        <begin position="820"/>
        <end position="841"/>
    </location>
</feature>
<feature type="compositionally biased region" description="Basic and acidic residues" evidence="1">
    <location>
        <begin position="1158"/>
        <end position="1170"/>
    </location>
</feature>
<feature type="compositionally biased region" description="Pro residues" evidence="1">
    <location>
        <begin position="397"/>
        <end position="410"/>
    </location>
</feature>
<comment type="caution">
    <text evidence="2">The sequence shown here is derived from an EMBL/GenBank/DDBJ whole genome shotgun (WGS) entry which is preliminary data.</text>
</comment>
<evidence type="ECO:0000256" key="1">
    <source>
        <dbReference type="SAM" id="MobiDB-lite"/>
    </source>
</evidence>
<feature type="region of interest" description="Disordered" evidence="1">
    <location>
        <begin position="932"/>
        <end position="951"/>
    </location>
</feature>
<feature type="region of interest" description="Disordered" evidence="1">
    <location>
        <begin position="1152"/>
        <end position="1177"/>
    </location>
</feature>
<gene>
    <name evidence="2" type="ORF">PCL_05133</name>
</gene>
<feature type="region of interest" description="Disordered" evidence="1">
    <location>
        <begin position="1190"/>
        <end position="1546"/>
    </location>
</feature>
<protein>
    <recommendedName>
        <fullName evidence="4">Eisosome protein 1 protein</fullName>
    </recommendedName>
</protein>
<dbReference type="PANTHER" id="PTHR28298:SF1">
    <property type="entry name" value="EISOSOME PROTEIN 1"/>
    <property type="match status" value="1"/>
</dbReference>
<feature type="compositionally biased region" description="Polar residues" evidence="1">
    <location>
        <begin position="1408"/>
        <end position="1417"/>
    </location>
</feature>
<dbReference type="EMBL" id="LCWV01000025">
    <property type="protein sequence ID" value="PWI66435.1"/>
    <property type="molecule type" value="Genomic_DNA"/>
</dbReference>
<feature type="compositionally biased region" description="Basic residues" evidence="1">
    <location>
        <begin position="1060"/>
        <end position="1073"/>
    </location>
</feature>
<dbReference type="Proteomes" id="UP000245956">
    <property type="component" value="Unassembled WGS sequence"/>
</dbReference>
<feature type="region of interest" description="Disordered" evidence="1">
    <location>
        <begin position="1040"/>
        <end position="1086"/>
    </location>
</feature>
<evidence type="ECO:0008006" key="4">
    <source>
        <dbReference type="Google" id="ProtNLM"/>
    </source>
</evidence>
<reference evidence="2 3" key="1">
    <citation type="journal article" date="2016" name="Front. Microbiol.">
        <title>Genome and transcriptome sequences reveal the specific parasitism of the nematophagous Purpureocillium lilacinum 36-1.</title>
        <authorList>
            <person name="Xie J."/>
            <person name="Li S."/>
            <person name="Mo C."/>
            <person name="Xiao X."/>
            <person name="Peng D."/>
            <person name="Wang G."/>
            <person name="Xiao Y."/>
        </authorList>
    </citation>
    <scope>NUCLEOTIDE SEQUENCE [LARGE SCALE GENOMIC DNA]</scope>
    <source>
        <strain evidence="2 3">36-1</strain>
    </source>
</reference>
<dbReference type="Pfam" id="PF12757">
    <property type="entry name" value="Eisosome1"/>
    <property type="match status" value="1"/>
</dbReference>
<organism evidence="2 3">
    <name type="scientific">Purpureocillium lilacinum</name>
    <name type="common">Paecilomyces lilacinus</name>
    <dbReference type="NCBI Taxonomy" id="33203"/>
    <lineage>
        <taxon>Eukaryota</taxon>
        <taxon>Fungi</taxon>
        <taxon>Dikarya</taxon>
        <taxon>Ascomycota</taxon>
        <taxon>Pezizomycotina</taxon>
        <taxon>Sordariomycetes</taxon>
        <taxon>Hypocreomycetidae</taxon>
        <taxon>Hypocreales</taxon>
        <taxon>Ophiocordycipitaceae</taxon>
        <taxon>Purpureocillium</taxon>
    </lineage>
</organism>
<evidence type="ECO:0000313" key="2">
    <source>
        <dbReference type="EMBL" id="PWI66435.1"/>
    </source>
</evidence>
<evidence type="ECO:0000313" key="3">
    <source>
        <dbReference type="Proteomes" id="UP000245956"/>
    </source>
</evidence>
<feature type="compositionally biased region" description="Basic and acidic residues" evidence="1">
    <location>
        <begin position="1040"/>
        <end position="1050"/>
    </location>
</feature>
<feature type="compositionally biased region" description="Basic and acidic residues" evidence="1">
    <location>
        <begin position="1428"/>
        <end position="1458"/>
    </location>
</feature>
<feature type="region of interest" description="Disordered" evidence="1">
    <location>
        <begin position="876"/>
        <end position="901"/>
    </location>
</feature>
<proteinExistence type="predicted"/>
<dbReference type="InterPro" id="IPR024527">
    <property type="entry name" value="Eisosome1"/>
</dbReference>
<sequence length="1546" mass="167934">MPKSIIYDCRSALRAPTLPTTAHRATQAIHPCDLCEAVLPPGRAGLGQAPSHEQGSGTAAATAGAPAAEQSSAGLTVKRGPGTSWLVAWCPQRTASPRCVGAQAKRSSKAKGTPLVLLGLGGVRWKGMARFGFGGRGRAGHIAVGSRELRDGGSSMSMARWQWALCGGAAAELELVQQGRVRADSDRDACAEGAAATAATPRPPLSEAGHDLGRHADVGVARTGLGLPMRQGFPAVRDGRLTRAKQGSATMQNGTAREKNTARWLGMGMGGVVVLMACNKEEGGTGHKGGEVSACSRVWQAARTGRRRLKIDAHTRRRASSPVRNTTTRARAPAPEPCSVARPLRRGLRLGPSALGRNMQGPARQAQGRPAETYRFPPKPPPRTCRNARRNGTSPAGLPPEPPQPDPPRPQICRRVPPMTSETRHLVHPPPAVWWCCWVLWWCSDALMLRRRDRELRRAGAWNHDGDLENCTVARCRGFASKTRPRRSLSIFVLFVVLAPALDFSSCSSHLISSRLISSRRILGDDKLTAICQLCDSGQTPRIRSTAVPAPPHDDDHPQPPAAAPRDTAGPQQAAAALRSLRKKSRRVAPTTSSNPHRIDGPPPTTLVLSNAELKIEPKWLAQSRSPTRPWASSPARLQLLQLQLKLQLRRSLRLAPALARLHLAPRRRVTSRRQLHFAISLYNPRFHLFALQPHSSIPLLFSASRACYNPRILQDEALTEAPATSPVATGGRIKYADPRTLPSFPSTGLAPDGAAASAAATLGWSNQKPVELWKPDKTSSASAAAVLAKDYKMSPTWEPAVNPDGHRAAVLAVGSAGAALKQSQSRTKTTSSHSQGNWGNSAATQAFQANRPATAEPTNLSHGSSAATQAFHISRAQSARKAQAPSPSPHAQRSLVAAKGAMSGGKAANASDVGFRDVQAAEARAASSALDGATRAHRASMQPKPSVGDAGSVSVVTMTRNMFTSHPPVKPEVDEQTYNERLHQSAVDMARKMYQRQQQMVDQTKEAHEDGAQAGQTGTYLNLQDAAYKQAQERLAKLHDEHQQSREYQEYYGNEASPRRRFTVGGRLRRRSSSGEDVDDRQRSQKIREQMSMFSTKLSQVDKDKREKDREALLAAAQRNVKARLQGMDEKVYQETGRVNPSMVSDWELKAQQAAQSRHDTRSENRGKIDIGGGKFMSPEEVDAIAARKVQPVLDDINEKTEAERERQAVLKMEEQARRDEAEKQKARDREIKDIHKKTRDEEKQQERAKKQQEKEEEKAKRDEEKAKRDEEKAREQARKEEEKAAKAEQKRLAKEEKRRSKHGAFAASDHADNQEHAAATHQAAEEERTSEHAQPGASAASPTVDTSAEAPGSPQSKSEASTSPTSKVKGWIKNRFSRGKSMSEAGDKRRSFLGGAAMREHGANGSAASLENRASSMRDVAYAGKASDEHADKTSGEHASKALDEPASKVEDDHADVGAAEAGPSSASHPRVAAEEAHEQDSHGVSPVSTPLEEEKRLGVDFEDDDTRDGRRISIEPPKPIEDPSTRAGSSPNRDSRFREEMDQ</sequence>
<feature type="compositionally biased region" description="Low complexity" evidence="1">
    <location>
        <begin position="820"/>
        <end position="836"/>
    </location>
</feature>
<feature type="compositionally biased region" description="Polar residues" evidence="1">
    <location>
        <begin position="1355"/>
        <end position="1368"/>
    </location>
</feature>
<feature type="region of interest" description="Disordered" evidence="1">
    <location>
        <begin position="45"/>
        <end position="77"/>
    </location>
</feature>
<feature type="compositionally biased region" description="Low complexity" evidence="1">
    <location>
        <begin position="53"/>
        <end position="74"/>
    </location>
</feature>
<feature type="compositionally biased region" description="Basic and acidic residues" evidence="1">
    <location>
        <begin position="1536"/>
        <end position="1546"/>
    </location>
</feature>
<feature type="region of interest" description="Disordered" evidence="1">
    <location>
        <begin position="314"/>
        <end position="416"/>
    </location>
</feature>
<name>A0A2U3DW08_PURLI</name>
<feature type="region of interest" description="Disordered" evidence="1">
    <location>
        <begin position="542"/>
        <end position="605"/>
    </location>
</feature>
<accession>A0A2U3DW08</accession>
<feature type="region of interest" description="Disordered" evidence="1">
    <location>
        <begin position="192"/>
        <end position="212"/>
    </location>
</feature>
<feature type="compositionally biased region" description="Basic and acidic residues" evidence="1">
    <location>
        <begin position="1510"/>
        <end position="1527"/>
    </location>
</feature>
<feature type="compositionally biased region" description="Basic and acidic residues" evidence="1">
    <location>
        <begin position="1474"/>
        <end position="1484"/>
    </location>
</feature>
<feature type="compositionally biased region" description="Basic and acidic residues" evidence="1">
    <location>
        <begin position="1198"/>
        <end position="1300"/>
    </location>
</feature>
<dbReference type="PANTHER" id="PTHR28298">
    <property type="entry name" value="EISOSOME PROTEIN 1"/>
    <property type="match status" value="1"/>
</dbReference>